<dbReference type="Proteomes" id="UP000076603">
    <property type="component" value="Unassembled WGS sequence"/>
</dbReference>
<accession>A0A161YEZ5</accession>
<sequence length="60" mass="6900">MAIERKDRSIILTGEAAKNFNCKMKSLDPNVIYKRDKFIQDSKEKVQVCKSNGKITLIIK</sequence>
<reference evidence="1 2" key="1">
    <citation type="submission" date="2016-04" db="EMBL/GenBank/DDBJ databases">
        <title>Genome sequence of Clostridium magnum DSM 2767.</title>
        <authorList>
            <person name="Poehlein A."/>
            <person name="Uhlig R."/>
            <person name="Fischer R."/>
            <person name="Bahl H."/>
            <person name="Daniel R."/>
        </authorList>
    </citation>
    <scope>NUCLEOTIDE SEQUENCE [LARGE SCALE GENOMIC DNA]</scope>
    <source>
        <strain evidence="1 2">DSM 2767</strain>
    </source>
</reference>
<organism evidence="1 2">
    <name type="scientific">Clostridium magnum DSM 2767</name>
    <dbReference type="NCBI Taxonomy" id="1121326"/>
    <lineage>
        <taxon>Bacteria</taxon>
        <taxon>Bacillati</taxon>
        <taxon>Bacillota</taxon>
        <taxon>Clostridia</taxon>
        <taxon>Eubacteriales</taxon>
        <taxon>Clostridiaceae</taxon>
        <taxon>Clostridium</taxon>
    </lineage>
</organism>
<protein>
    <submittedName>
        <fullName evidence="1">Uncharacterized protein</fullName>
    </submittedName>
</protein>
<comment type="caution">
    <text evidence="1">The sequence shown here is derived from an EMBL/GenBank/DDBJ whole genome shotgun (WGS) entry which is preliminary data.</text>
</comment>
<dbReference type="RefSeq" id="WP_066630815.1">
    <property type="nucleotide sequence ID" value="NZ_FQXL01000037.1"/>
</dbReference>
<keyword evidence="2" id="KW-1185">Reference proteome</keyword>
<name>A0A161YEZ5_9CLOT</name>
<proteinExistence type="predicted"/>
<evidence type="ECO:0000313" key="1">
    <source>
        <dbReference type="EMBL" id="KZL88582.1"/>
    </source>
</evidence>
<dbReference type="EMBL" id="LWAE01000016">
    <property type="protein sequence ID" value="KZL88582.1"/>
    <property type="molecule type" value="Genomic_DNA"/>
</dbReference>
<dbReference type="AlphaFoldDB" id="A0A161YEZ5"/>
<dbReference type="STRING" id="1121326.CLMAG_60750"/>
<evidence type="ECO:0000313" key="2">
    <source>
        <dbReference type="Proteomes" id="UP000076603"/>
    </source>
</evidence>
<dbReference type="PATRIC" id="fig|1121326.3.peg.6138"/>
<gene>
    <name evidence="1" type="ORF">CLMAG_60750</name>
</gene>